<gene>
    <name evidence="3" type="ORF">BASA50_002122</name>
</gene>
<evidence type="ECO:0000313" key="3">
    <source>
        <dbReference type="EMBL" id="KAH6600558.1"/>
    </source>
</evidence>
<feature type="signal peptide" evidence="2">
    <location>
        <begin position="1"/>
        <end position="21"/>
    </location>
</feature>
<keyword evidence="4" id="KW-1185">Reference proteome</keyword>
<keyword evidence="2" id="KW-0732">Signal</keyword>
<reference evidence="3 4" key="1">
    <citation type="submission" date="2021-02" db="EMBL/GenBank/DDBJ databases">
        <title>Variation within the Batrachochytrium salamandrivorans European outbreak.</title>
        <authorList>
            <person name="Kelly M."/>
            <person name="Pasmans F."/>
            <person name="Shea T.P."/>
            <person name="Munoz J.F."/>
            <person name="Carranza S."/>
            <person name="Cuomo C.A."/>
            <person name="Martel A."/>
        </authorList>
    </citation>
    <scope>NUCLEOTIDE SEQUENCE [LARGE SCALE GENOMIC DNA]</scope>
    <source>
        <strain evidence="3 4">AMFP18/2</strain>
    </source>
</reference>
<organism evidence="3 4">
    <name type="scientific">Batrachochytrium salamandrivorans</name>
    <dbReference type="NCBI Taxonomy" id="1357716"/>
    <lineage>
        <taxon>Eukaryota</taxon>
        <taxon>Fungi</taxon>
        <taxon>Fungi incertae sedis</taxon>
        <taxon>Chytridiomycota</taxon>
        <taxon>Chytridiomycota incertae sedis</taxon>
        <taxon>Chytridiomycetes</taxon>
        <taxon>Rhizophydiales</taxon>
        <taxon>Rhizophydiales incertae sedis</taxon>
        <taxon>Batrachochytrium</taxon>
    </lineage>
</organism>
<dbReference type="Proteomes" id="UP001648503">
    <property type="component" value="Unassembled WGS sequence"/>
</dbReference>
<name>A0ABQ8FLY4_9FUNG</name>
<evidence type="ECO:0000313" key="4">
    <source>
        <dbReference type="Proteomes" id="UP001648503"/>
    </source>
</evidence>
<dbReference type="EMBL" id="JAFCIX010000030">
    <property type="protein sequence ID" value="KAH6600558.1"/>
    <property type="molecule type" value="Genomic_DNA"/>
</dbReference>
<feature type="region of interest" description="Disordered" evidence="1">
    <location>
        <begin position="114"/>
        <end position="159"/>
    </location>
</feature>
<protein>
    <submittedName>
        <fullName evidence="3">Uncharacterized protein</fullName>
    </submittedName>
</protein>
<accession>A0ABQ8FLY4</accession>
<evidence type="ECO:0000256" key="2">
    <source>
        <dbReference type="SAM" id="SignalP"/>
    </source>
</evidence>
<feature type="chain" id="PRO_5047168861" evidence="2">
    <location>
        <begin position="22"/>
        <end position="182"/>
    </location>
</feature>
<proteinExistence type="predicted"/>
<comment type="caution">
    <text evidence="3">The sequence shown here is derived from an EMBL/GenBank/DDBJ whole genome shotgun (WGS) entry which is preliminary data.</text>
</comment>
<evidence type="ECO:0000256" key="1">
    <source>
        <dbReference type="SAM" id="MobiDB-lite"/>
    </source>
</evidence>
<sequence length="182" mass="17703">MTTLSLAAILMAVSTFSSVAGQQTVHLGAVCGGNIMPVNMCAAPLICARAPGANPDLQGICISTSGTLSPVGGPCSSFMVTSPRCYVGLVCMGGTLPGMMGTCQTSTSSTTVATPATATANPSASVTVSGPPASSVSGSVHSSTASPAPGPTTPGQSAAAEHSKWSLTMAAAMVVFFGALFA</sequence>